<sequence length="888" mass="101734">MKAVYLFVYALLLDTSVVCAQQREIRGTLVDKSTERPIPSASVNIKSADNKIRAFKTTDRNGTFVVSIPEEWGECTLEINHLGYQKYQCRLGDKKVPLRIELEPQTVLLEHIEVKSKPKIRRTGDTVSYDVGSFAKEEDRSIGDVIRRLPGMEVSESGQIKYQGKAISNFYIDGDDLLDDRYSLGTRTIPHNMVKDIQVLNNHEHLKVLKNKRFTDQVAINLVIKESAKLKTTGEAKVAAGLPNIYDGEVNSILFNKKHKMLHVLSGNNRGKDLRGDFLGYNRDNSLARMGTMPVNNLLALGTVGAPPIPKQHYFMNNSGGINSNSLVNLATGWQAKINLQGLYDRNTRDFNGYTYYLTPTEIITFDEQQQSEIESLLGAFRLLINKNESNMFLNNALSVEYEKEHGLASLHTNDQQIKAQLNHRIRGLTNLLEYVPQLRSGNIIQVDWYVHYGEKPQSLAIFPGVSADVLNRGEPYTGTTQHLRVPNFFSRISAGYRMPKGRISQYYNALLSVEDQQLSSHINIYQGASVYPPSTDSAVNNLHWRRSQFSVSASYGWKRKRIEAQLNLPITFQHTNFDDPHYHLDETQRHWLFLPSFLMKYRAWQEDELDFSYTFTNNFGNIQDVYRGLVIRDYRSLSQNSVGINESHTQTFRANYRLSRTLSLLFSDVGLQYTTTYRKAMIAHTVSNDISQTVLLPIPNKIGALQLQAGFDKYIFPIASTVKLRGMWTLTDFNQFFNGELLPFQNRNVSLQPDIELKVWKSINLSYRGNLSWSTSEQKDHPELVNRIFTASQHIGLPSLPFKKVFIGVNGRHLYTQQREQPHVSYFFLDAFARYRLKKWKTDLELNLTNLTDVRTFETYAVTANHQTHNSYELRGRMAILRAVFTL</sequence>
<reference evidence="2 3" key="1">
    <citation type="submission" date="2019-07" db="EMBL/GenBank/DDBJ databases">
        <title>Genomic Encyclopedia of Archaeal and Bacterial Type Strains, Phase II (KMG-II): from individual species to whole genera.</title>
        <authorList>
            <person name="Goeker M."/>
        </authorList>
    </citation>
    <scope>NUCLEOTIDE SEQUENCE [LARGE SCALE GENOMIC DNA]</scope>
    <source>
        <strain evidence="2 3">DSM 18850</strain>
    </source>
</reference>
<protein>
    <submittedName>
        <fullName evidence="2">Carboxypeptidase family protein</fullName>
    </submittedName>
</protein>
<dbReference type="SUPFAM" id="SSF56935">
    <property type="entry name" value="Porins"/>
    <property type="match status" value="1"/>
</dbReference>
<keyword evidence="2" id="KW-0645">Protease</keyword>
<dbReference type="OrthoDB" id="603275at2"/>
<keyword evidence="2" id="KW-0121">Carboxypeptidase</keyword>
<keyword evidence="1" id="KW-0732">Signal</keyword>
<dbReference type="EMBL" id="VNHX01000018">
    <property type="protein sequence ID" value="TYP91796.1"/>
    <property type="molecule type" value="Genomic_DNA"/>
</dbReference>
<name>A0A5S5D9Q1_9SPHI</name>
<proteinExistence type="predicted"/>
<feature type="signal peptide" evidence="1">
    <location>
        <begin position="1"/>
        <end position="20"/>
    </location>
</feature>
<dbReference type="Gene3D" id="2.60.40.1120">
    <property type="entry name" value="Carboxypeptidase-like, regulatory domain"/>
    <property type="match status" value="1"/>
</dbReference>
<keyword evidence="3" id="KW-1185">Reference proteome</keyword>
<dbReference type="SUPFAM" id="SSF49464">
    <property type="entry name" value="Carboxypeptidase regulatory domain-like"/>
    <property type="match status" value="1"/>
</dbReference>
<dbReference type="Proteomes" id="UP000325105">
    <property type="component" value="Unassembled WGS sequence"/>
</dbReference>
<keyword evidence="2" id="KW-0378">Hydrolase</keyword>
<evidence type="ECO:0000313" key="2">
    <source>
        <dbReference type="EMBL" id="TYP91796.1"/>
    </source>
</evidence>
<evidence type="ECO:0000313" key="3">
    <source>
        <dbReference type="Proteomes" id="UP000325105"/>
    </source>
</evidence>
<dbReference type="GO" id="GO:0004180">
    <property type="term" value="F:carboxypeptidase activity"/>
    <property type="evidence" value="ECO:0007669"/>
    <property type="project" value="UniProtKB-KW"/>
</dbReference>
<accession>A0A5S5D9Q1</accession>
<dbReference type="AlphaFoldDB" id="A0A5S5D9Q1"/>
<evidence type="ECO:0000256" key="1">
    <source>
        <dbReference type="SAM" id="SignalP"/>
    </source>
</evidence>
<gene>
    <name evidence="2" type="ORF">BC792_11843</name>
</gene>
<dbReference type="InterPro" id="IPR008969">
    <property type="entry name" value="CarboxyPept-like_regulatory"/>
</dbReference>
<feature type="chain" id="PRO_5024385303" evidence="1">
    <location>
        <begin position="21"/>
        <end position="888"/>
    </location>
</feature>
<comment type="caution">
    <text evidence="2">The sequence shown here is derived from an EMBL/GenBank/DDBJ whole genome shotgun (WGS) entry which is preliminary data.</text>
</comment>
<dbReference type="Pfam" id="PF13620">
    <property type="entry name" value="CarboxypepD_reg"/>
    <property type="match status" value="1"/>
</dbReference>
<organism evidence="2 3">
    <name type="scientific">Sphingobacterium allocomposti</name>
    <dbReference type="NCBI Taxonomy" id="415956"/>
    <lineage>
        <taxon>Bacteria</taxon>
        <taxon>Pseudomonadati</taxon>
        <taxon>Bacteroidota</taxon>
        <taxon>Sphingobacteriia</taxon>
        <taxon>Sphingobacteriales</taxon>
        <taxon>Sphingobacteriaceae</taxon>
        <taxon>Sphingobacterium</taxon>
    </lineage>
</organism>
<dbReference type="RefSeq" id="WP_148909451.1">
    <property type="nucleotide sequence ID" value="NZ_VNHX01000018.1"/>
</dbReference>